<dbReference type="InterPro" id="IPR032312">
    <property type="entry name" value="LacZ_4"/>
</dbReference>
<proteinExistence type="inferred from homology"/>
<evidence type="ECO:0000256" key="2">
    <source>
        <dbReference type="ARBA" id="ARBA00007401"/>
    </source>
</evidence>
<comment type="catalytic activity">
    <reaction evidence="1 8">
        <text>Hydrolysis of terminal non-reducing beta-D-galactose residues in beta-D-galactosides.</text>
        <dbReference type="EC" id="3.2.1.23"/>
    </reaction>
</comment>
<dbReference type="PROSITE" id="PS00608">
    <property type="entry name" value="GLYCOSYL_HYDROL_F2_2"/>
    <property type="match status" value="1"/>
</dbReference>
<dbReference type="PANTHER" id="PTHR46323">
    <property type="entry name" value="BETA-GALACTOSIDASE"/>
    <property type="match status" value="1"/>
</dbReference>
<dbReference type="AlphaFoldDB" id="A0A1B2DNH4"/>
<dbReference type="SMART" id="SM01038">
    <property type="entry name" value="Bgal_small_N"/>
    <property type="match status" value="1"/>
</dbReference>
<dbReference type="EMBL" id="CP016808">
    <property type="protein sequence ID" value="ANY69253.1"/>
    <property type="molecule type" value="Genomic_DNA"/>
</dbReference>
<feature type="domain" description="Beta galactosidase small chain/" evidence="9">
    <location>
        <begin position="770"/>
        <end position="1040"/>
    </location>
</feature>
<evidence type="ECO:0000313" key="10">
    <source>
        <dbReference type="EMBL" id="ANY69253.1"/>
    </source>
</evidence>
<dbReference type="PRINTS" id="PR00132">
    <property type="entry name" value="GLHYDRLASE2"/>
</dbReference>
<dbReference type="Gene3D" id="2.60.120.260">
    <property type="entry name" value="Galactose-binding domain-like"/>
    <property type="match status" value="1"/>
</dbReference>
<dbReference type="GO" id="GO:0030246">
    <property type="term" value="F:carbohydrate binding"/>
    <property type="evidence" value="ECO:0007669"/>
    <property type="project" value="InterPro"/>
</dbReference>
<keyword evidence="5 8" id="KW-0378">Hydrolase</keyword>
<evidence type="ECO:0000259" key="9">
    <source>
        <dbReference type="SMART" id="SM01038"/>
    </source>
</evidence>
<evidence type="ECO:0000256" key="3">
    <source>
        <dbReference type="ARBA" id="ARBA00012756"/>
    </source>
</evidence>
<dbReference type="InterPro" id="IPR023232">
    <property type="entry name" value="Glyco_hydro_2_AS"/>
</dbReference>
<dbReference type="Pfam" id="PF00703">
    <property type="entry name" value="Glyco_hydro_2"/>
    <property type="match status" value="1"/>
</dbReference>
<dbReference type="Pfam" id="PF16353">
    <property type="entry name" value="LacZ_4"/>
    <property type="match status" value="1"/>
</dbReference>
<gene>
    <name evidence="10" type="ORF">BBD42_24305</name>
</gene>
<dbReference type="Gene3D" id="2.60.40.10">
    <property type="entry name" value="Immunoglobulins"/>
    <property type="match status" value="2"/>
</dbReference>
<organism evidence="10">
    <name type="scientific">Paenibacillus sp. BIHB 4019</name>
    <dbReference type="NCBI Taxonomy" id="1870819"/>
    <lineage>
        <taxon>Bacteria</taxon>
        <taxon>Bacillati</taxon>
        <taxon>Bacillota</taxon>
        <taxon>Bacilli</taxon>
        <taxon>Bacillales</taxon>
        <taxon>Paenibacillaceae</taxon>
        <taxon>Paenibacillus</taxon>
    </lineage>
</organism>
<evidence type="ECO:0000256" key="4">
    <source>
        <dbReference type="ARBA" id="ARBA00013303"/>
    </source>
</evidence>
<dbReference type="PANTHER" id="PTHR46323:SF2">
    <property type="entry name" value="BETA-GALACTOSIDASE"/>
    <property type="match status" value="1"/>
</dbReference>
<dbReference type="GO" id="GO:0009341">
    <property type="term" value="C:beta-galactosidase complex"/>
    <property type="evidence" value="ECO:0007669"/>
    <property type="project" value="InterPro"/>
</dbReference>
<dbReference type="InterPro" id="IPR023230">
    <property type="entry name" value="Glyco_hydro_2_CS"/>
</dbReference>
<dbReference type="InterPro" id="IPR011013">
    <property type="entry name" value="Gal_mutarotase_sf_dom"/>
</dbReference>
<dbReference type="EC" id="3.2.1.23" evidence="3 8"/>
<dbReference type="InterPro" id="IPR014718">
    <property type="entry name" value="GH-type_carb-bd"/>
</dbReference>
<dbReference type="Gene3D" id="3.20.20.80">
    <property type="entry name" value="Glycosidases"/>
    <property type="match status" value="1"/>
</dbReference>
<dbReference type="InterPro" id="IPR008979">
    <property type="entry name" value="Galactose-bd-like_sf"/>
</dbReference>
<dbReference type="SUPFAM" id="SSF74650">
    <property type="entry name" value="Galactose mutarotase-like"/>
    <property type="match status" value="1"/>
</dbReference>
<dbReference type="InterPro" id="IPR017853">
    <property type="entry name" value="GH"/>
</dbReference>
<dbReference type="SUPFAM" id="SSF49785">
    <property type="entry name" value="Galactose-binding domain-like"/>
    <property type="match status" value="1"/>
</dbReference>
<dbReference type="InterPro" id="IPR006102">
    <property type="entry name" value="Ig-like_GH2"/>
</dbReference>
<dbReference type="GO" id="GO:0004565">
    <property type="term" value="F:beta-galactosidase activity"/>
    <property type="evidence" value="ECO:0007669"/>
    <property type="project" value="UniProtKB-EC"/>
</dbReference>
<dbReference type="Pfam" id="PF02929">
    <property type="entry name" value="Bgal_small_N"/>
    <property type="match status" value="1"/>
</dbReference>
<dbReference type="Pfam" id="PF02837">
    <property type="entry name" value="Glyco_hydro_2_N"/>
    <property type="match status" value="1"/>
</dbReference>
<reference evidence="10" key="1">
    <citation type="submission" date="2016-08" db="EMBL/GenBank/DDBJ databases">
        <title>Complete Genome Seqeunce of Paenibacillus sp. BIHB 4019 from tea rhizoplane.</title>
        <authorList>
            <person name="Thakur R."/>
            <person name="Swarnkar M.K."/>
            <person name="Gulati A."/>
        </authorList>
    </citation>
    <scope>NUCLEOTIDE SEQUENCE [LARGE SCALE GENOMIC DNA]</scope>
    <source>
        <strain evidence="10">BIHB4019</strain>
    </source>
</reference>
<evidence type="ECO:0000256" key="1">
    <source>
        <dbReference type="ARBA" id="ARBA00001412"/>
    </source>
</evidence>
<keyword evidence="6 8" id="KW-0326">Glycosidase</keyword>
<dbReference type="InterPro" id="IPR004199">
    <property type="entry name" value="B-gal_small/dom_5"/>
</dbReference>
<evidence type="ECO:0000256" key="8">
    <source>
        <dbReference type="RuleBase" id="RU361154"/>
    </source>
</evidence>
<dbReference type="SUPFAM" id="SSF51445">
    <property type="entry name" value="(Trans)glycosidases"/>
    <property type="match status" value="1"/>
</dbReference>
<evidence type="ECO:0000256" key="6">
    <source>
        <dbReference type="ARBA" id="ARBA00023295"/>
    </source>
</evidence>
<dbReference type="InterPro" id="IPR006101">
    <property type="entry name" value="Glyco_hydro_2"/>
</dbReference>
<dbReference type="PROSITE" id="PS00719">
    <property type="entry name" value="GLYCOSYL_HYDROL_F2_1"/>
    <property type="match status" value="1"/>
</dbReference>
<dbReference type="FunFam" id="2.60.40.10:FF:000680">
    <property type="entry name" value="Beta-galactosidase"/>
    <property type="match status" value="1"/>
</dbReference>
<accession>A0A1B2DNH4</accession>
<dbReference type="InterPro" id="IPR006103">
    <property type="entry name" value="Glyco_hydro_2_cat"/>
</dbReference>
<evidence type="ECO:0000256" key="7">
    <source>
        <dbReference type="ARBA" id="ARBA00032230"/>
    </source>
</evidence>
<evidence type="ECO:0000256" key="5">
    <source>
        <dbReference type="ARBA" id="ARBA00022801"/>
    </source>
</evidence>
<dbReference type="GO" id="GO:0005990">
    <property type="term" value="P:lactose catabolic process"/>
    <property type="evidence" value="ECO:0007669"/>
    <property type="project" value="TreeGrafter"/>
</dbReference>
<dbReference type="SUPFAM" id="SSF49303">
    <property type="entry name" value="beta-Galactosidase/glucuronidase domain"/>
    <property type="match status" value="2"/>
</dbReference>
<dbReference type="Pfam" id="PF02836">
    <property type="entry name" value="Glyco_hydro_2_C"/>
    <property type="match status" value="1"/>
</dbReference>
<name>A0A1B2DNH4_9BACL</name>
<dbReference type="InterPro" id="IPR036156">
    <property type="entry name" value="Beta-gal/glucu_dom_sf"/>
</dbReference>
<protein>
    <recommendedName>
        <fullName evidence="4 8">Beta-galactosidase</fullName>
        <ecNumber evidence="3 8">3.2.1.23</ecNumber>
    </recommendedName>
    <alternativeName>
        <fullName evidence="7 8">Lactase</fullName>
    </alternativeName>
</protein>
<dbReference type="RefSeq" id="WP_099520287.1">
    <property type="nucleotide sequence ID" value="NZ_CP016808.1"/>
</dbReference>
<dbReference type="InterPro" id="IPR013783">
    <property type="entry name" value="Ig-like_fold"/>
</dbReference>
<dbReference type="InterPro" id="IPR006104">
    <property type="entry name" value="Glyco_hydro_2_N"/>
</dbReference>
<sequence>MSKSKFTYQAPANGYPEWNNNPTIFELNRLDAHATRISYTSVKEALKGERTSSERYVSLNGDWKFSFAENAEARIADFYKLDYDCSSWASITVPSHWQLQGYDYPQYTNVTYPWVGKEDIKPPFAPVKYNPVGSYATTFTVPKDWDGQPVFISFQGVESAFYVWVNGDLVGYSEDTFTPADFDLTPYLQEGENKLAVEVYRWCDASWLEDQDFWRMSGIFREVYLYTAPQVHIYDFFAKAALDANYEDGELTVEVKVRFEEEASEQQTAVEAMLYDASGEPVWQQPLRGAAIRQEKGETVAALALNTKVAQPLKWSAEEPHLYTLVLSLKDAAGKLTEAVSCKVGFRTFEIKDGLMQINGQRILFKGVNRHEFSCDTGRALSYEDMVTDIKLMKSHNVNAVRTSHYPNHPLWYDLCDEYGLYVIDEVNLETHGSWTYGQKEVGDAVPGNFPEWTANVLDRSRSMLERDKNHPSIVIWSLGNESFGGDNFLKMADYFRETDPSRIVHYEGVFHCRESEAASDIESHMYTSPAGVEAYAKNNPQKPFIICEYSHAMGNSCGGLHKYWELFDKYPILQGAFIWDWIDQAIRTQTPDGITYMAYGGDYGDSPNDGNFCGNGLIFADRTVSPKLHEVKACYQNIKIHSPNWEAGTVLVDNKNLFVSLDAYELHWKLNSNGIIMQKGVLTVDIAAGASAELAIPFQMPTEAGLNEEITLTVRAVLKEATPWAEQGHEVAFGQFIAPALPVSPVAVEIASPLYGAIAVEAESNGALVLTGEGFDIRFNQASGELESYQIGGSELLSSPIVPNFWRAYTDNDRGNGHVERCAPWQAASKERQLIRFSWEALGDRVRVKSQYRLSAAAETRCELAYTIYGDGLVEAELLLQPGEGLPEIPEIGLLFTMNETFDSIAWYGNGPHESYWDRQTSARLGRFGGKVKDQLMPYIRPQECGNKTEVRFAAVTDANGSGISLQGEPRFELNVLPYTADELEGHDHPYKLPVSDKTVVRVNYRQMGVGGDDSWGARVHQEYTLPANRDYRFRVSLRGQ</sequence>
<dbReference type="InterPro" id="IPR050347">
    <property type="entry name" value="Bact_Beta-galactosidase"/>
</dbReference>
<dbReference type="Gene3D" id="2.70.98.10">
    <property type="match status" value="1"/>
</dbReference>
<comment type="similarity">
    <text evidence="2 8">Belongs to the glycosyl hydrolase 2 family.</text>
</comment>